<dbReference type="EMBL" id="JABSTQ010010167">
    <property type="protein sequence ID" value="KAG0422897.1"/>
    <property type="molecule type" value="Genomic_DNA"/>
</dbReference>
<sequence length="144" mass="15294">MIKRSLRSTMCLHLTTRRSPRRSRGTFAAAVSKGAAPTTASVGTQISLLDISAPRKPQAPEVSPGNPQEQRDSTQTASFNVTAPRQNFDYRVTVPSSSSHREVEPMDVSSSLPQPPPAPKGGKISSKVEDPKAKTKATGPEAGT</sequence>
<evidence type="ECO:0000313" key="2">
    <source>
        <dbReference type="Proteomes" id="UP000805193"/>
    </source>
</evidence>
<evidence type="ECO:0000313" key="1">
    <source>
        <dbReference type="EMBL" id="KAG0422897.1"/>
    </source>
</evidence>
<proteinExistence type="predicted"/>
<keyword evidence="2" id="KW-1185">Reference proteome</keyword>
<dbReference type="Proteomes" id="UP000805193">
    <property type="component" value="Unassembled WGS sequence"/>
</dbReference>
<organism evidence="1 2">
    <name type="scientific">Ixodes persulcatus</name>
    <name type="common">Taiga tick</name>
    <dbReference type="NCBI Taxonomy" id="34615"/>
    <lineage>
        <taxon>Eukaryota</taxon>
        <taxon>Metazoa</taxon>
        <taxon>Ecdysozoa</taxon>
        <taxon>Arthropoda</taxon>
        <taxon>Chelicerata</taxon>
        <taxon>Arachnida</taxon>
        <taxon>Acari</taxon>
        <taxon>Parasitiformes</taxon>
        <taxon>Ixodida</taxon>
        <taxon>Ixodoidea</taxon>
        <taxon>Ixodidae</taxon>
        <taxon>Ixodinae</taxon>
        <taxon>Ixodes</taxon>
    </lineage>
</organism>
<reference evidence="1 2" key="1">
    <citation type="journal article" date="2020" name="Cell">
        <title>Large-Scale Comparative Analyses of Tick Genomes Elucidate Their Genetic Diversity and Vector Capacities.</title>
        <authorList>
            <consortium name="Tick Genome and Microbiome Consortium (TIGMIC)"/>
            <person name="Jia N."/>
            <person name="Wang J."/>
            <person name="Shi W."/>
            <person name="Du L."/>
            <person name="Sun Y."/>
            <person name="Zhan W."/>
            <person name="Jiang J.F."/>
            <person name="Wang Q."/>
            <person name="Zhang B."/>
            <person name="Ji P."/>
            <person name="Bell-Sakyi L."/>
            <person name="Cui X.M."/>
            <person name="Yuan T.T."/>
            <person name="Jiang B.G."/>
            <person name="Yang W.F."/>
            <person name="Lam T.T."/>
            <person name="Chang Q.C."/>
            <person name="Ding S.J."/>
            <person name="Wang X.J."/>
            <person name="Zhu J.G."/>
            <person name="Ruan X.D."/>
            <person name="Zhao L."/>
            <person name="Wei J.T."/>
            <person name="Ye R.Z."/>
            <person name="Que T.C."/>
            <person name="Du C.H."/>
            <person name="Zhou Y.H."/>
            <person name="Cheng J.X."/>
            <person name="Dai P.F."/>
            <person name="Guo W.B."/>
            <person name="Han X.H."/>
            <person name="Huang E.J."/>
            <person name="Li L.F."/>
            <person name="Wei W."/>
            <person name="Gao Y.C."/>
            <person name="Liu J.Z."/>
            <person name="Shao H.Z."/>
            <person name="Wang X."/>
            <person name="Wang C.C."/>
            <person name="Yang T.C."/>
            <person name="Huo Q.B."/>
            <person name="Li W."/>
            <person name="Chen H.Y."/>
            <person name="Chen S.E."/>
            <person name="Zhou L.G."/>
            <person name="Ni X.B."/>
            <person name="Tian J.H."/>
            <person name="Sheng Y."/>
            <person name="Liu T."/>
            <person name="Pan Y.S."/>
            <person name="Xia L.Y."/>
            <person name="Li J."/>
            <person name="Zhao F."/>
            <person name="Cao W.C."/>
        </authorList>
    </citation>
    <scope>NUCLEOTIDE SEQUENCE [LARGE SCALE GENOMIC DNA]</scope>
    <source>
        <strain evidence="1">Iper-2018</strain>
    </source>
</reference>
<gene>
    <name evidence="1" type="ORF">HPB47_001309</name>
</gene>
<accession>A0AC60PPC8</accession>
<name>A0AC60PPC8_IXOPE</name>
<protein>
    <submittedName>
        <fullName evidence="1">Uncharacterized protein</fullName>
    </submittedName>
</protein>
<comment type="caution">
    <text evidence="1">The sequence shown here is derived from an EMBL/GenBank/DDBJ whole genome shotgun (WGS) entry which is preliminary data.</text>
</comment>